<accession>A0A443KCK0</accession>
<sequence length="202" mass="22613">MTASNQPDAIEPIASNDLSVIPESFSHSEVESMLIAWEHVLADKERGLFSPFFDGLGYAGMRYCCVQAGRIAEAVLNRMQADGYEFLVAVDFEIIPAILDQLDWNALVAHVQYGREAYLPDIQSLCEGTIMAVPDGFHKNDPKDLWMTEARRQCSKQWGYDELLSDHEERTEAACNAGIDPAEFVKSLGEKFGLTSTSEWDR</sequence>
<dbReference type="RefSeq" id="WP_128232720.1">
    <property type="nucleotide sequence ID" value="NZ_SAUY01000015.1"/>
</dbReference>
<comment type="caution">
    <text evidence="1">The sequence shown here is derived from an EMBL/GenBank/DDBJ whole genome shotgun (WGS) entry which is preliminary data.</text>
</comment>
<protein>
    <submittedName>
        <fullName evidence="1">Uncharacterized protein</fullName>
    </submittedName>
</protein>
<gene>
    <name evidence="1" type="ORF">D2T29_12650</name>
</gene>
<reference evidence="1 2" key="1">
    <citation type="submission" date="2019-01" db="EMBL/GenBank/DDBJ databases">
        <title>Sinorhodobacter populi sp. nov. isolated from the symptomatic bark tissue of Populus euramericana canker.</title>
        <authorList>
            <person name="Xu G."/>
        </authorList>
    </citation>
    <scope>NUCLEOTIDE SEQUENCE [LARGE SCALE GENOMIC DNA]</scope>
    <source>
        <strain evidence="1 2">07D10-4-3</strain>
    </source>
</reference>
<dbReference type="AlphaFoldDB" id="A0A443KCK0"/>
<reference evidence="1 2" key="2">
    <citation type="submission" date="2019-01" db="EMBL/GenBank/DDBJ databases">
        <authorList>
            <person name="Li Y."/>
        </authorList>
    </citation>
    <scope>NUCLEOTIDE SEQUENCE [LARGE SCALE GENOMIC DNA]</scope>
    <source>
        <strain evidence="1 2">07D10-4-3</strain>
    </source>
</reference>
<evidence type="ECO:0000313" key="2">
    <source>
        <dbReference type="Proteomes" id="UP000284451"/>
    </source>
</evidence>
<dbReference type="EMBL" id="SAUY01000015">
    <property type="protein sequence ID" value="RWR30514.1"/>
    <property type="molecule type" value="Genomic_DNA"/>
</dbReference>
<evidence type="ECO:0000313" key="1">
    <source>
        <dbReference type="EMBL" id="RWR30514.1"/>
    </source>
</evidence>
<name>A0A443KCK0_9RHOB</name>
<proteinExistence type="predicted"/>
<organism evidence="1 2">
    <name type="scientific">Paenirhodobacter populi</name>
    <dbReference type="NCBI Taxonomy" id="2306993"/>
    <lineage>
        <taxon>Bacteria</taxon>
        <taxon>Pseudomonadati</taxon>
        <taxon>Pseudomonadota</taxon>
        <taxon>Alphaproteobacteria</taxon>
        <taxon>Rhodobacterales</taxon>
        <taxon>Rhodobacter group</taxon>
        <taxon>Paenirhodobacter</taxon>
    </lineage>
</organism>
<dbReference type="Proteomes" id="UP000284451">
    <property type="component" value="Unassembled WGS sequence"/>
</dbReference>